<keyword evidence="2" id="KW-1185">Reference proteome</keyword>
<organism evidence="1 2">
    <name type="scientific">Rhodovibrio sodomensis</name>
    <dbReference type="NCBI Taxonomy" id="1088"/>
    <lineage>
        <taxon>Bacteria</taxon>
        <taxon>Pseudomonadati</taxon>
        <taxon>Pseudomonadota</taxon>
        <taxon>Alphaproteobacteria</taxon>
        <taxon>Rhodospirillales</taxon>
        <taxon>Rhodovibrionaceae</taxon>
        <taxon>Rhodovibrio</taxon>
    </lineage>
</organism>
<sequence length="78" mass="9325">MTRVSADQRMRWSHPYTVELGERPGGWGRDLDRVVDWLIRRHRGRRHDWAMLGLRVYFRHQADAERLARLLERLGCGA</sequence>
<gene>
    <name evidence="1" type="ORF">CKO28_00140</name>
</gene>
<evidence type="ECO:0000313" key="1">
    <source>
        <dbReference type="EMBL" id="MBK1666448.1"/>
    </source>
</evidence>
<name>A0ABS1D7Q0_9PROT</name>
<protein>
    <submittedName>
        <fullName evidence="1">Uncharacterized protein</fullName>
    </submittedName>
</protein>
<dbReference type="RefSeq" id="WP_200338445.1">
    <property type="nucleotide sequence ID" value="NZ_NRRL01000001.1"/>
</dbReference>
<proteinExistence type="predicted"/>
<reference evidence="1 2" key="1">
    <citation type="journal article" date="2020" name="Microorganisms">
        <title>Osmotic Adaptation and Compatible Solute Biosynthesis of Phototrophic Bacteria as Revealed from Genome Analyses.</title>
        <authorList>
            <person name="Imhoff J.F."/>
            <person name="Rahn T."/>
            <person name="Kunzel S."/>
            <person name="Keller A."/>
            <person name="Neulinger S.C."/>
        </authorList>
    </citation>
    <scope>NUCLEOTIDE SEQUENCE [LARGE SCALE GENOMIC DNA]</scope>
    <source>
        <strain evidence="1 2">DSM 9895</strain>
    </source>
</reference>
<dbReference type="Proteomes" id="UP001296873">
    <property type="component" value="Unassembled WGS sequence"/>
</dbReference>
<accession>A0ABS1D7Q0</accession>
<evidence type="ECO:0000313" key="2">
    <source>
        <dbReference type="Proteomes" id="UP001296873"/>
    </source>
</evidence>
<dbReference type="EMBL" id="NRRL01000001">
    <property type="protein sequence ID" value="MBK1666448.1"/>
    <property type="molecule type" value="Genomic_DNA"/>
</dbReference>
<comment type="caution">
    <text evidence="1">The sequence shown here is derived from an EMBL/GenBank/DDBJ whole genome shotgun (WGS) entry which is preliminary data.</text>
</comment>